<evidence type="ECO:0000259" key="1">
    <source>
        <dbReference type="Pfam" id="PF14033"/>
    </source>
</evidence>
<reference evidence="3" key="1">
    <citation type="journal article" date="2023" name="Mol. Phylogenet. Evol.">
        <title>Genome-scale phylogeny and comparative genomics of the fungal order Sordariales.</title>
        <authorList>
            <person name="Hensen N."/>
            <person name="Bonometti L."/>
            <person name="Westerberg I."/>
            <person name="Brannstrom I.O."/>
            <person name="Guillou S."/>
            <person name="Cros-Aarteil S."/>
            <person name="Calhoun S."/>
            <person name="Haridas S."/>
            <person name="Kuo A."/>
            <person name="Mondo S."/>
            <person name="Pangilinan J."/>
            <person name="Riley R."/>
            <person name="LaButti K."/>
            <person name="Andreopoulos B."/>
            <person name="Lipzen A."/>
            <person name="Chen C."/>
            <person name="Yan M."/>
            <person name="Daum C."/>
            <person name="Ng V."/>
            <person name="Clum A."/>
            <person name="Steindorff A."/>
            <person name="Ohm R.A."/>
            <person name="Martin F."/>
            <person name="Silar P."/>
            <person name="Natvig D.O."/>
            <person name="Lalanne C."/>
            <person name="Gautier V."/>
            <person name="Ament-Velasquez S.L."/>
            <person name="Kruys A."/>
            <person name="Hutchinson M.I."/>
            <person name="Powell A.J."/>
            <person name="Barry K."/>
            <person name="Miller A.N."/>
            <person name="Grigoriev I.V."/>
            <person name="Debuchy R."/>
            <person name="Gladieux P."/>
            <person name="Hiltunen Thoren M."/>
            <person name="Johannesson H."/>
        </authorList>
    </citation>
    <scope>NUCLEOTIDE SEQUENCE</scope>
    <source>
        <strain evidence="3">CBS 532.94</strain>
    </source>
</reference>
<feature type="domain" description="DUF4246" evidence="2">
    <location>
        <begin position="8"/>
        <end position="81"/>
    </location>
</feature>
<proteinExistence type="predicted"/>
<dbReference type="InterPro" id="IPR049207">
    <property type="entry name" value="DUF4246_N"/>
</dbReference>
<dbReference type="PANTHER" id="PTHR33119:SF1">
    <property type="entry name" value="FE2OG DIOXYGENASE DOMAIN-CONTAINING PROTEIN"/>
    <property type="match status" value="1"/>
</dbReference>
<dbReference type="Pfam" id="PF14033">
    <property type="entry name" value="DUF4246"/>
    <property type="match status" value="1"/>
</dbReference>
<dbReference type="Proteomes" id="UP001303760">
    <property type="component" value="Unassembled WGS sequence"/>
</dbReference>
<dbReference type="EMBL" id="MU860060">
    <property type="protein sequence ID" value="KAK4239579.1"/>
    <property type="molecule type" value="Genomic_DNA"/>
</dbReference>
<gene>
    <name evidence="3" type="ORF">C8A03DRAFT_14026</name>
</gene>
<dbReference type="Pfam" id="PF21666">
    <property type="entry name" value="DUF4246_N"/>
    <property type="match status" value="1"/>
</dbReference>
<accession>A0AAN7CCM8</accession>
<sequence length="685" mass="78214">MAPTTPQYPGVTLPLRYLRQEGEAGIDFYPLGSFVGGEGTYSELLQVREVAMMVLMDRLTDKPNWHEKVFDDTIVAKWREEALSQDEEGLYREILGDKSITSISMPKRTRFITGEAFDFCIAELRTKAAYFKDTGLIFTLNYGHNTAIKSDSLAAFERLRAVQAAEPDWHPWTDDKIQDLVHPSLYPFVYGKTPFIHEEVVGVADAVDKWSGKGSILPKPEGLEPGDGSSNLFAHLYNGESIDRSYWSTTYQWLPANLAFQEDGTVRFTSYINNLHPNKYPEIYRLVEKLIDTAIPAWDRVLSGRAVTEGGELQKRMCAPEVECSYDDDHMWEEFDPAVLAAHEAETGPVAYEEGEVQWRMRNEEGMDGAERQAKEARIIAELKWKEIRDPILPRTLDYEPVTYEVRQSLRERFKDSGLQVIVKMASIELTPEKPDFPVGGWHIEGQMNEHIVATALYYLDSENITPTHLSFRMITDGRSEELEDLQMSIGQDMYHAYERIWGTGLGWASNNEAIQHYGSVETREGRLLAFPNVFQHHVSSFSLQDRTKPGHRRFIALWLVDPHCRIISTANVPPQQFDWWAEAVFGAESKATAGEMPPELFQLLLEKGADKVVKPTEALLSKMSTSRLPAELMQMIRRERVVPDGLMTADEAREHRLALMEERSAFVQKNRREWSNAGYSFCEH</sequence>
<organism evidence="3 4">
    <name type="scientific">Achaetomium macrosporum</name>
    <dbReference type="NCBI Taxonomy" id="79813"/>
    <lineage>
        <taxon>Eukaryota</taxon>
        <taxon>Fungi</taxon>
        <taxon>Dikarya</taxon>
        <taxon>Ascomycota</taxon>
        <taxon>Pezizomycotina</taxon>
        <taxon>Sordariomycetes</taxon>
        <taxon>Sordariomycetidae</taxon>
        <taxon>Sordariales</taxon>
        <taxon>Chaetomiaceae</taxon>
        <taxon>Achaetomium</taxon>
    </lineage>
</organism>
<evidence type="ECO:0000313" key="4">
    <source>
        <dbReference type="Proteomes" id="UP001303760"/>
    </source>
</evidence>
<dbReference type="InterPro" id="IPR025340">
    <property type="entry name" value="DUF4246"/>
</dbReference>
<protein>
    <submittedName>
        <fullName evidence="3">Uncharacterized protein</fullName>
    </submittedName>
</protein>
<dbReference type="PANTHER" id="PTHR33119">
    <property type="entry name" value="IFI3P"/>
    <property type="match status" value="1"/>
</dbReference>
<reference evidence="3" key="2">
    <citation type="submission" date="2023-05" db="EMBL/GenBank/DDBJ databases">
        <authorList>
            <consortium name="Lawrence Berkeley National Laboratory"/>
            <person name="Steindorff A."/>
            <person name="Hensen N."/>
            <person name="Bonometti L."/>
            <person name="Westerberg I."/>
            <person name="Brannstrom I.O."/>
            <person name="Guillou S."/>
            <person name="Cros-Aarteil S."/>
            <person name="Calhoun S."/>
            <person name="Haridas S."/>
            <person name="Kuo A."/>
            <person name="Mondo S."/>
            <person name="Pangilinan J."/>
            <person name="Riley R."/>
            <person name="Labutti K."/>
            <person name="Andreopoulos B."/>
            <person name="Lipzen A."/>
            <person name="Chen C."/>
            <person name="Yanf M."/>
            <person name="Daum C."/>
            <person name="Ng V."/>
            <person name="Clum A."/>
            <person name="Ohm R."/>
            <person name="Martin F."/>
            <person name="Silar P."/>
            <person name="Natvig D."/>
            <person name="Lalanne C."/>
            <person name="Gautier V."/>
            <person name="Ament-Velasquez S.L."/>
            <person name="Kruys A."/>
            <person name="Hutchinson M.I."/>
            <person name="Powell A.J."/>
            <person name="Barry K."/>
            <person name="Miller A.N."/>
            <person name="Grigoriev I.V."/>
            <person name="Debuchy R."/>
            <person name="Gladieux P."/>
            <person name="Thoren M.H."/>
            <person name="Johannesson H."/>
        </authorList>
    </citation>
    <scope>NUCLEOTIDE SEQUENCE</scope>
    <source>
        <strain evidence="3">CBS 532.94</strain>
    </source>
</reference>
<keyword evidence="4" id="KW-1185">Reference proteome</keyword>
<comment type="caution">
    <text evidence="3">The sequence shown here is derived from an EMBL/GenBank/DDBJ whole genome shotgun (WGS) entry which is preliminary data.</text>
</comment>
<evidence type="ECO:0000259" key="2">
    <source>
        <dbReference type="Pfam" id="PF21666"/>
    </source>
</evidence>
<evidence type="ECO:0000313" key="3">
    <source>
        <dbReference type="EMBL" id="KAK4239579.1"/>
    </source>
</evidence>
<dbReference type="InterPro" id="IPR049192">
    <property type="entry name" value="DUF4246_C"/>
</dbReference>
<feature type="domain" description="DUF4246" evidence="1">
    <location>
        <begin position="115"/>
        <end position="583"/>
    </location>
</feature>
<name>A0AAN7CCM8_9PEZI</name>
<dbReference type="AlphaFoldDB" id="A0AAN7CCM8"/>